<reference evidence="7 8" key="1">
    <citation type="submission" date="2016-01" db="EMBL/GenBank/DDBJ databases">
        <title>Genome sequence of Clostridium neopropionicum X4, DSM-3847.</title>
        <authorList>
            <person name="Poehlein A."/>
            <person name="Beck M.H."/>
            <person name="Bengelsdorf F.R."/>
            <person name="Daniel R."/>
            <person name="Duerre P."/>
        </authorList>
    </citation>
    <scope>NUCLEOTIDE SEQUENCE [LARGE SCALE GENOMIC DNA]</scope>
    <source>
        <strain evidence="7 8">DSM-3847</strain>
    </source>
</reference>
<dbReference type="EC" id="1.17.4.1" evidence="2"/>
<evidence type="ECO:0000313" key="7">
    <source>
        <dbReference type="EMBL" id="KXL51953.1"/>
    </source>
</evidence>
<comment type="caution">
    <text evidence="7">The sequence shown here is derived from an EMBL/GenBank/DDBJ whole genome shotgun (WGS) entry which is preliminary data.</text>
</comment>
<dbReference type="Proteomes" id="UP000070539">
    <property type="component" value="Unassembled WGS sequence"/>
</dbReference>
<keyword evidence="8" id="KW-1185">Reference proteome</keyword>
<feature type="domain" description="TSCPD" evidence="6">
    <location>
        <begin position="6"/>
        <end position="80"/>
    </location>
</feature>
<evidence type="ECO:0000313" key="8">
    <source>
        <dbReference type="Proteomes" id="UP000070539"/>
    </source>
</evidence>
<evidence type="ECO:0000256" key="4">
    <source>
        <dbReference type="ARBA" id="ARBA00022741"/>
    </source>
</evidence>
<evidence type="ECO:0000256" key="1">
    <source>
        <dbReference type="ARBA" id="ARBA00007405"/>
    </source>
</evidence>
<dbReference type="GO" id="GO:0000166">
    <property type="term" value="F:nucleotide binding"/>
    <property type="evidence" value="ECO:0007669"/>
    <property type="project" value="UniProtKB-KW"/>
</dbReference>
<evidence type="ECO:0000256" key="5">
    <source>
        <dbReference type="ARBA" id="ARBA00047754"/>
    </source>
</evidence>
<dbReference type="OrthoDB" id="9801525at2"/>
<dbReference type="NCBIfam" id="TIGR03905">
    <property type="entry name" value="TIGR03905_4_Cys"/>
    <property type="match status" value="1"/>
</dbReference>
<dbReference type="InterPro" id="IPR024434">
    <property type="entry name" value="TSCPD_dom"/>
</dbReference>
<evidence type="ECO:0000256" key="3">
    <source>
        <dbReference type="ARBA" id="ARBA00022634"/>
    </source>
</evidence>
<comment type="similarity">
    <text evidence="1">Belongs to the ribonucleoside diphosphate reductase class-2 family.</text>
</comment>
<dbReference type="Pfam" id="PF12637">
    <property type="entry name" value="TSCPD"/>
    <property type="match status" value="1"/>
</dbReference>
<evidence type="ECO:0000259" key="6">
    <source>
        <dbReference type="Pfam" id="PF12637"/>
    </source>
</evidence>
<name>A0A136WBQ5_9FIRM</name>
<comment type="catalytic activity">
    <reaction evidence="5">
        <text>a 2'-deoxyribonucleoside 5'-diphosphate + [thioredoxin]-disulfide + H2O = a ribonucleoside 5'-diphosphate + [thioredoxin]-dithiol</text>
        <dbReference type="Rhea" id="RHEA:23252"/>
        <dbReference type="Rhea" id="RHEA-COMP:10698"/>
        <dbReference type="Rhea" id="RHEA-COMP:10700"/>
        <dbReference type="ChEBI" id="CHEBI:15377"/>
        <dbReference type="ChEBI" id="CHEBI:29950"/>
        <dbReference type="ChEBI" id="CHEBI:50058"/>
        <dbReference type="ChEBI" id="CHEBI:57930"/>
        <dbReference type="ChEBI" id="CHEBI:73316"/>
        <dbReference type="EC" id="1.17.4.1"/>
    </reaction>
</comment>
<keyword evidence="3" id="KW-0237">DNA synthesis</keyword>
<accession>A0A136WBQ5</accession>
<evidence type="ECO:0000256" key="2">
    <source>
        <dbReference type="ARBA" id="ARBA00012274"/>
    </source>
</evidence>
<dbReference type="EMBL" id="LRVM01000012">
    <property type="protein sequence ID" value="KXL51953.1"/>
    <property type="molecule type" value="Genomic_DNA"/>
</dbReference>
<dbReference type="GO" id="GO:0071897">
    <property type="term" value="P:DNA biosynthetic process"/>
    <property type="evidence" value="ECO:0007669"/>
    <property type="project" value="UniProtKB-KW"/>
</dbReference>
<dbReference type="RefSeq" id="WP_066090162.1">
    <property type="nucleotide sequence ID" value="NZ_LRVM01000012.1"/>
</dbReference>
<dbReference type="AlphaFoldDB" id="A0A136WBQ5"/>
<organism evidence="7 8">
    <name type="scientific">Anaerotignum neopropionicum</name>
    <dbReference type="NCBI Taxonomy" id="36847"/>
    <lineage>
        <taxon>Bacteria</taxon>
        <taxon>Bacillati</taxon>
        <taxon>Bacillota</taxon>
        <taxon>Clostridia</taxon>
        <taxon>Lachnospirales</taxon>
        <taxon>Anaerotignaceae</taxon>
        <taxon>Anaerotignum</taxon>
    </lineage>
</organism>
<dbReference type="GO" id="GO:0004748">
    <property type="term" value="F:ribonucleoside-diphosphate reductase activity, thioredoxin disulfide as acceptor"/>
    <property type="evidence" value="ECO:0007669"/>
    <property type="project" value="UniProtKB-EC"/>
</dbReference>
<dbReference type="InterPro" id="IPR023806">
    <property type="entry name" value="CHP03905"/>
</dbReference>
<sequence>MHCSFKTKGVCASSLEFDVEDGVVKNVSFLGGCDGNHKGLAALAEGMTPDEAAKRLKGITCGMRNSSCPDQLSLVLEEFMKNQ</sequence>
<proteinExistence type="inferred from homology"/>
<gene>
    <name evidence="7" type="ORF">CLNEO_26520</name>
</gene>
<dbReference type="STRING" id="36847.CLNEO_26520"/>
<keyword evidence="4" id="KW-0547">Nucleotide-binding</keyword>
<protein>
    <recommendedName>
        <fullName evidence="2">ribonucleoside-diphosphate reductase</fullName>
        <ecNumber evidence="2">1.17.4.1</ecNumber>
    </recommendedName>
</protein>